<feature type="domain" description="TFIIS N-terminal" evidence="11">
    <location>
        <begin position="7"/>
        <end position="84"/>
    </location>
</feature>
<dbReference type="GO" id="GO:0016592">
    <property type="term" value="C:mediator complex"/>
    <property type="evidence" value="ECO:0007669"/>
    <property type="project" value="InterPro"/>
</dbReference>
<dbReference type="GeneID" id="108734843"/>
<evidence type="ECO:0000256" key="4">
    <source>
        <dbReference type="ARBA" id="ARBA00023015"/>
    </source>
</evidence>
<dbReference type="InterPro" id="IPR017923">
    <property type="entry name" value="TFIIS_N"/>
</dbReference>
<feature type="region of interest" description="Disordered" evidence="10">
    <location>
        <begin position="280"/>
        <end position="330"/>
    </location>
</feature>
<evidence type="ECO:0000256" key="3">
    <source>
        <dbReference type="ARBA" id="ARBA00019686"/>
    </source>
</evidence>
<name>A0A1W4WDN1_AGRPL</name>
<dbReference type="InterPro" id="IPR042376">
    <property type="entry name" value="MED26"/>
</dbReference>
<feature type="compositionally biased region" description="Polar residues" evidence="10">
    <location>
        <begin position="85"/>
        <end position="97"/>
    </location>
</feature>
<keyword evidence="7 9" id="KW-0539">Nucleus</keyword>
<keyword evidence="4" id="KW-0805">Transcription regulation</keyword>
<feature type="region of interest" description="Disordered" evidence="10">
    <location>
        <begin position="132"/>
        <end position="211"/>
    </location>
</feature>
<dbReference type="OrthoDB" id="550309at2759"/>
<dbReference type="CDD" id="cd00183">
    <property type="entry name" value="TFIIS_I"/>
    <property type="match status" value="1"/>
</dbReference>
<dbReference type="GO" id="GO:0010628">
    <property type="term" value="P:positive regulation of gene expression"/>
    <property type="evidence" value="ECO:0007669"/>
    <property type="project" value="TreeGrafter"/>
</dbReference>
<dbReference type="GO" id="GO:0006357">
    <property type="term" value="P:regulation of transcription by RNA polymerase II"/>
    <property type="evidence" value="ECO:0007669"/>
    <property type="project" value="InterPro"/>
</dbReference>
<dbReference type="GO" id="GO:0070847">
    <property type="term" value="C:core mediator complex"/>
    <property type="evidence" value="ECO:0007669"/>
    <property type="project" value="TreeGrafter"/>
</dbReference>
<keyword evidence="5" id="KW-0010">Activator</keyword>
<evidence type="ECO:0000259" key="11">
    <source>
        <dbReference type="PROSITE" id="PS51319"/>
    </source>
</evidence>
<dbReference type="SMART" id="SM00509">
    <property type="entry name" value="TFS2N"/>
    <property type="match status" value="1"/>
</dbReference>
<dbReference type="PROSITE" id="PS51319">
    <property type="entry name" value="TFIIS_N"/>
    <property type="match status" value="1"/>
</dbReference>
<dbReference type="KEGG" id="apln:108734843"/>
<dbReference type="Gene3D" id="1.20.930.10">
    <property type="entry name" value="Conserved domain common to transcription factors TFIIS, elongin A, CRSP70"/>
    <property type="match status" value="1"/>
</dbReference>
<evidence type="ECO:0000313" key="12">
    <source>
        <dbReference type="Proteomes" id="UP000192223"/>
    </source>
</evidence>
<proteinExistence type="inferred from homology"/>
<evidence type="ECO:0000256" key="9">
    <source>
        <dbReference type="PROSITE-ProRule" id="PRU00649"/>
    </source>
</evidence>
<dbReference type="Proteomes" id="UP000192223">
    <property type="component" value="Unplaced"/>
</dbReference>
<organism evidence="12 13">
    <name type="scientific">Agrilus planipennis</name>
    <name type="common">Emerald ash borer</name>
    <name type="synonym">Agrilus marcopoli</name>
    <dbReference type="NCBI Taxonomy" id="224129"/>
    <lineage>
        <taxon>Eukaryota</taxon>
        <taxon>Metazoa</taxon>
        <taxon>Ecdysozoa</taxon>
        <taxon>Arthropoda</taxon>
        <taxon>Hexapoda</taxon>
        <taxon>Insecta</taxon>
        <taxon>Pterygota</taxon>
        <taxon>Neoptera</taxon>
        <taxon>Endopterygota</taxon>
        <taxon>Coleoptera</taxon>
        <taxon>Polyphaga</taxon>
        <taxon>Elateriformia</taxon>
        <taxon>Buprestoidea</taxon>
        <taxon>Buprestidae</taxon>
        <taxon>Agrilinae</taxon>
        <taxon>Agrilus</taxon>
    </lineage>
</organism>
<dbReference type="STRING" id="224129.A0A1W4WDN1"/>
<evidence type="ECO:0000256" key="6">
    <source>
        <dbReference type="ARBA" id="ARBA00023163"/>
    </source>
</evidence>
<evidence type="ECO:0000256" key="10">
    <source>
        <dbReference type="SAM" id="MobiDB-lite"/>
    </source>
</evidence>
<keyword evidence="6" id="KW-0804">Transcription</keyword>
<keyword evidence="12" id="KW-1185">Reference proteome</keyword>
<dbReference type="AlphaFoldDB" id="A0A1W4WDN1"/>
<protein>
    <recommendedName>
        <fullName evidence="3">Mediator of RNA polymerase II transcription subunit 26</fullName>
    </recommendedName>
    <alternativeName>
        <fullName evidence="8">Mediator complex subunit 26</fullName>
    </alternativeName>
</protein>
<feature type="compositionally biased region" description="Low complexity" evidence="10">
    <location>
        <begin position="136"/>
        <end position="158"/>
    </location>
</feature>
<dbReference type="SUPFAM" id="SSF47676">
    <property type="entry name" value="Conserved domain common to transcription factors TFIIS, elongin A, CRSP70"/>
    <property type="match status" value="1"/>
</dbReference>
<dbReference type="PANTHER" id="PTHR15201:SF1">
    <property type="entry name" value="MEDIATOR OF RNA POLYMERASE II TRANSCRIPTION SUBUNIT 26"/>
    <property type="match status" value="1"/>
</dbReference>
<evidence type="ECO:0000256" key="7">
    <source>
        <dbReference type="ARBA" id="ARBA00023242"/>
    </source>
</evidence>
<feature type="compositionally biased region" description="Basic residues" evidence="10">
    <location>
        <begin position="191"/>
        <end position="204"/>
    </location>
</feature>
<evidence type="ECO:0000256" key="1">
    <source>
        <dbReference type="ARBA" id="ARBA00004123"/>
    </source>
</evidence>
<dbReference type="Pfam" id="PF08711">
    <property type="entry name" value="Med26"/>
    <property type="match status" value="1"/>
</dbReference>
<reference evidence="13" key="1">
    <citation type="submission" date="2025-08" db="UniProtKB">
        <authorList>
            <consortium name="RefSeq"/>
        </authorList>
    </citation>
    <scope>IDENTIFICATION</scope>
    <source>
        <tissue evidence="13">Entire body</tissue>
    </source>
</reference>
<evidence type="ECO:0000256" key="2">
    <source>
        <dbReference type="ARBA" id="ARBA00009681"/>
    </source>
</evidence>
<comment type="similarity">
    <text evidence="2">Belongs to the Mediator complex subunit 26 family.</text>
</comment>
<sequence>MQNNVTELTQKLLRALDSNYNVIDMPAVIEIISLLEKVAITKELLETTRVGKHVNELRRNTSNESLAKRAKELVKKWRSMVIPGSNGQIKSNLSSPGELSASEDLQNKKRVAKEAIENAIIKRPKVNGQVSELDFSDNSNSSFKDVINSSNSSTSTTNKIFSKRDAINANSDSNSSLPDAKQDPLLEQQQPKKRGRKKGSKNHKNLLDEAETSFSNKLNVSRGNAKVKTTKELLADLQIKSGNAVLPACKPIEDLNERAAKLTERVSIIDQKLNATSNRYKNSQKKLSYGQKNSSSERVIESGSFSNVKSTSSEKPLPHSPNSSASDDEIIVVDDEEKNSKSEYAEVPVVEDVPKSLSEEEALAQLPPIDKSVLEEFEEHLCYCQLVENKTDFSVEEDDADVNLQHTYEFVENSNCPARTYLEEKYHLGEACLEDKVTLLHTTNMPNVNGNYSIGGSKTESEMLENELYVNVVPSVNKESIPKVFNSEDFREPASENYKKYSISKEDEKSDTCEVETLEKSGDDERPNCCETFKEWHEVVETRSYNGEILKILPYVIID</sequence>
<comment type="subcellular location">
    <subcellularLocation>
        <location evidence="1 9">Nucleus</location>
    </subcellularLocation>
</comment>
<gene>
    <name evidence="13" type="primary">LOC108734843</name>
</gene>
<dbReference type="InterPro" id="IPR035441">
    <property type="entry name" value="TFIIS/LEDGF_dom_sf"/>
</dbReference>
<feature type="compositionally biased region" description="Polar residues" evidence="10">
    <location>
        <begin position="290"/>
        <end position="325"/>
    </location>
</feature>
<evidence type="ECO:0000313" key="13">
    <source>
        <dbReference type="RefSeq" id="XP_018322049.1"/>
    </source>
</evidence>
<evidence type="ECO:0000256" key="8">
    <source>
        <dbReference type="ARBA" id="ARBA00031968"/>
    </source>
</evidence>
<feature type="region of interest" description="Disordered" evidence="10">
    <location>
        <begin position="85"/>
        <end position="105"/>
    </location>
</feature>
<accession>A0A1W4WDN1</accession>
<dbReference type="InParanoid" id="A0A1W4WDN1"/>
<dbReference type="PANTHER" id="PTHR15201">
    <property type="entry name" value="CRSP70"/>
    <property type="match status" value="1"/>
</dbReference>
<evidence type="ECO:0000256" key="5">
    <source>
        <dbReference type="ARBA" id="ARBA00023159"/>
    </source>
</evidence>
<feature type="compositionally biased region" description="Low complexity" evidence="10">
    <location>
        <begin position="167"/>
        <end position="176"/>
    </location>
</feature>
<dbReference type="RefSeq" id="XP_018322049.1">
    <property type="nucleotide sequence ID" value="XM_018466547.2"/>
</dbReference>
<dbReference type="GO" id="GO:0003712">
    <property type="term" value="F:transcription coregulator activity"/>
    <property type="evidence" value="ECO:0007669"/>
    <property type="project" value="TreeGrafter"/>
</dbReference>
<dbReference type="InterPro" id="IPR003617">
    <property type="entry name" value="TFIIS/CRSP70_N_sub"/>
</dbReference>